<name>K7FYA9_PELSI</name>
<evidence type="ECO:0000256" key="15">
    <source>
        <dbReference type="ARBA" id="ARBA00023242"/>
    </source>
</evidence>
<evidence type="ECO:0000256" key="13">
    <source>
        <dbReference type="ARBA" id="ARBA00023157"/>
    </source>
</evidence>
<dbReference type="InterPro" id="IPR032419">
    <property type="entry name" value="CC2-LZ_dom"/>
</dbReference>
<evidence type="ECO:0000256" key="6">
    <source>
        <dbReference type="ARBA" id="ARBA00022723"/>
    </source>
</evidence>
<dbReference type="GO" id="GO:0045944">
    <property type="term" value="P:positive regulation of transcription by RNA polymerase II"/>
    <property type="evidence" value="ECO:0007669"/>
    <property type="project" value="Ensembl"/>
</dbReference>
<comment type="subcellular location">
    <subcellularLocation>
        <location evidence="2">Cytoplasm</location>
    </subcellularLocation>
    <subcellularLocation>
        <location evidence="1">Nucleus</location>
    </subcellularLocation>
</comment>
<dbReference type="GO" id="GO:0035591">
    <property type="term" value="F:signaling adaptor activity"/>
    <property type="evidence" value="ECO:0007669"/>
    <property type="project" value="Ensembl"/>
</dbReference>
<dbReference type="GO" id="GO:0050862">
    <property type="term" value="P:positive regulation of T cell receptor signaling pathway"/>
    <property type="evidence" value="ECO:0007669"/>
    <property type="project" value="Ensembl"/>
</dbReference>
<organism evidence="24 25">
    <name type="scientific">Pelodiscus sinensis</name>
    <name type="common">Chinese softshell turtle</name>
    <name type="synonym">Trionyx sinensis</name>
    <dbReference type="NCBI Taxonomy" id="13735"/>
    <lineage>
        <taxon>Eukaryota</taxon>
        <taxon>Metazoa</taxon>
        <taxon>Chordata</taxon>
        <taxon>Craniata</taxon>
        <taxon>Vertebrata</taxon>
        <taxon>Euteleostomi</taxon>
        <taxon>Archelosauria</taxon>
        <taxon>Testudinata</taxon>
        <taxon>Testudines</taxon>
        <taxon>Cryptodira</taxon>
        <taxon>Trionychia</taxon>
        <taxon>Trionychidae</taxon>
        <taxon>Pelodiscus</taxon>
    </lineage>
</organism>
<evidence type="ECO:0000256" key="3">
    <source>
        <dbReference type="ARBA" id="ARBA00022490"/>
    </source>
</evidence>
<evidence type="ECO:0000256" key="12">
    <source>
        <dbReference type="ARBA" id="ARBA00023054"/>
    </source>
</evidence>
<dbReference type="EMBL" id="AGCU01133441">
    <property type="status" value="NOT_ANNOTATED_CDS"/>
    <property type="molecule type" value="Genomic_DNA"/>
</dbReference>
<proteinExistence type="predicted"/>
<dbReference type="FunFam" id="1.20.5.990:FF:000003">
    <property type="entry name" value="NF-kappa-B essential modulator isoform X1"/>
    <property type="match status" value="1"/>
</dbReference>
<keyword evidence="25" id="KW-1185">Reference proteome</keyword>
<dbReference type="Gene3D" id="1.20.5.990">
    <property type="entry name" value="Nemo cc2-lz domain - 1d5 darpin complex"/>
    <property type="match status" value="1"/>
</dbReference>
<evidence type="ECO:0000256" key="14">
    <source>
        <dbReference type="ARBA" id="ARBA00023163"/>
    </source>
</evidence>
<dbReference type="GO" id="GO:0007249">
    <property type="term" value="P:canonical NF-kappaB signal transduction"/>
    <property type="evidence" value="ECO:0007669"/>
    <property type="project" value="Ensembl"/>
</dbReference>
<dbReference type="Pfam" id="PF18414">
    <property type="entry name" value="zf_C2H2_10"/>
    <property type="match status" value="1"/>
</dbReference>
<dbReference type="PROSITE" id="PS51801">
    <property type="entry name" value="ZF_CCHC_NOA"/>
    <property type="match status" value="1"/>
</dbReference>
<evidence type="ECO:0000256" key="7">
    <source>
        <dbReference type="ARBA" id="ARBA00022763"/>
    </source>
</evidence>
<dbReference type="GO" id="GO:0070530">
    <property type="term" value="F:K63-linked polyubiquitin modification-dependent protein binding"/>
    <property type="evidence" value="ECO:0007669"/>
    <property type="project" value="Ensembl"/>
</dbReference>
<reference evidence="25" key="1">
    <citation type="submission" date="2011-10" db="EMBL/GenBank/DDBJ databases">
        <authorList>
            <consortium name="Soft-shell Turtle Genome Consortium"/>
        </authorList>
    </citation>
    <scope>NUCLEOTIDE SEQUENCE [LARGE SCALE GENOMIC DNA]</scope>
    <source>
        <strain evidence="25">Daiwa-1</strain>
    </source>
</reference>
<keyword evidence="4" id="KW-1017">Isopeptide bond</keyword>
<evidence type="ECO:0000256" key="2">
    <source>
        <dbReference type="ARBA" id="ARBA00004496"/>
    </source>
</evidence>
<keyword evidence="10" id="KW-0832">Ubl conjugation</keyword>
<evidence type="ECO:0000256" key="8">
    <source>
        <dbReference type="ARBA" id="ARBA00022771"/>
    </source>
</evidence>
<evidence type="ECO:0000256" key="22">
    <source>
        <dbReference type="SAM" id="MobiDB-lite"/>
    </source>
</evidence>
<feature type="region of interest" description="Disordered" evidence="22">
    <location>
        <begin position="183"/>
        <end position="213"/>
    </location>
</feature>
<dbReference type="GO" id="GO:0065003">
    <property type="term" value="P:protein-containing complex assembly"/>
    <property type="evidence" value="ECO:0007669"/>
    <property type="project" value="Ensembl"/>
</dbReference>
<reference evidence="24" key="3">
    <citation type="submission" date="2025-08" db="UniProtKB">
        <authorList>
            <consortium name="Ensembl"/>
        </authorList>
    </citation>
    <scope>IDENTIFICATION</scope>
</reference>
<dbReference type="RefSeq" id="XP_006130123.1">
    <property type="nucleotide sequence ID" value="XM_006130061.3"/>
</dbReference>
<dbReference type="FunFam" id="1.20.5.390:FF:000002">
    <property type="entry name" value="NF-kappa-B essential modulator isoform X1"/>
    <property type="match status" value="1"/>
</dbReference>
<dbReference type="GO" id="GO:0042803">
    <property type="term" value="F:protein homodimerization activity"/>
    <property type="evidence" value="ECO:0007669"/>
    <property type="project" value="Ensembl"/>
</dbReference>
<keyword evidence="11" id="KW-0805">Transcription regulation</keyword>
<dbReference type="GO" id="GO:1990459">
    <property type="term" value="F:transferrin receptor binding"/>
    <property type="evidence" value="ECO:0007669"/>
    <property type="project" value="Ensembl"/>
</dbReference>
<gene>
    <name evidence="24" type="primary">IKBKG</name>
</gene>
<dbReference type="Pfam" id="PF11577">
    <property type="entry name" value="NEMO"/>
    <property type="match status" value="1"/>
</dbReference>
<keyword evidence="8 20" id="KW-0863">Zinc-finger</keyword>
<dbReference type="GeneID" id="102445093"/>
<dbReference type="InterPro" id="IPR021063">
    <property type="entry name" value="NEMO_N"/>
</dbReference>
<dbReference type="GeneTree" id="ENSGT00530000063808"/>
<evidence type="ECO:0000256" key="10">
    <source>
        <dbReference type="ARBA" id="ARBA00022843"/>
    </source>
</evidence>
<dbReference type="GO" id="GO:0072686">
    <property type="term" value="C:mitotic spindle"/>
    <property type="evidence" value="ECO:0007669"/>
    <property type="project" value="Ensembl"/>
</dbReference>
<dbReference type="Gene3D" id="1.20.5.390">
    <property type="entry name" value="L1 transposable element, trimerization domain"/>
    <property type="match status" value="2"/>
</dbReference>
<dbReference type="GO" id="GO:0051650">
    <property type="term" value="P:establishment of vesicle localization"/>
    <property type="evidence" value="ECO:0007669"/>
    <property type="project" value="Ensembl"/>
</dbReference>
<evidence type="ECO:0000313" key="24">
    <source>
        <dbReference type="Ensembl" id="ENSPSIP00000013019.1"/>
    </source>
</evidence>
<evidence type="ECO:0000256" key="9">
    <source>
        <dbReference type="ARBA" id="ARBA00022833"/>
    </source>
</evidence>
<dbReference type="HOGENOM" id="CLU_034097_1_0_1"/>
<evidence type="ECO:0000256" key="11">
    <source>
        <dbReference type="ARBA" id="ARBA00023015"/>
    </source>
</evidence>
<keyword evidence="7" id="KW-0227">DNA damage</keyword>
<keyword evidence="15" id="KW-0539">Nucleus</keyword>
<evidence type="ECO:0000256" key="16">
    <source>
        <dbReference type="ARBA" id="ARBA00040893"/>
    </source>
</evidence>
<dbReference type="RefSeq" id="XP_014432514.1">
    <property type="nucleotide sequence ID" value="XM_014577028.2"/>
</dbReference>
<dbReference type="GO" id="GO:0046982">
    <property type="term" value="F:protein heterodimerization activity"/>
    <property type="evidence" value="ECO:0007669"/>
    <property type="project" value="Ensembl"/>
</dbReference>
<dbReference type="GO" id="GO:0031625">
    <property type="term" value="F:ubiquitin protein ligase binding"/>
    <property type="evidence" value="ECO:0007669"/>
    <property type="project" value="Ensembl"/>
</dbReference>
<dbReference type="GO" id="GO:0005634">
    <property type="term" value="C:nucleus"/>
    <property type="evidence" value="ECO:0007669"/>
    <property type="project" value="UniProtKB-SubCell"/>
</dbReference>
<evidence type="ECO:0000256" key="1">
    <source>
        <dbReference type="ARBA" id="ARBA00004123"/>
    </source>
</evidence>
<evidence type="ECO:0000259" key="23">
    <source>
        <dbReference type="PROSITE" id="PS51801"/>
    </source>
</evidence>
<dbReference type="Pfam" id="PF16516">
    <property type="entry name" value="CC2-LZ"/>
    <property type="match status" value="1"/>
</dbReference>
<evidence type="ECO:0000256" key="18">
    <source>
        <dbReference type="ARBA" id="ARBA00041660"/>
    </source>
</evidence>
<dbReference type="CDD" id="cd09803">
    <property type="entry name" value="UBAN"/>
    <property type="match status" value="1"/>
</dbReference>
<evidence type="ECO:0000256" key="20">
    <source>
        <dbReference type="PROSITE-ProRule" id="PRU01142"/>
    </source>
</evidence>
<feature type="coiled-coil region" evidence="21">
    <location>
        <begin position="235"/>
        <end position="507"/>
    </location>
</feature>
<evidence type="ECO:0000256" key="17">
    <source>
        <dbReference type="ARBA" id="ARBA00041525"/>
    </source>
</evidence>
<keyword evidence="5" id="KW-0597">Phosphoprotein</keyword>
<dbReference type="GO" id="GO:0008385">
    <property type="term" value="C:IkappaB kinase complex"/>
    <property type="evidence" value="ECO:0007669"/>
    <property type="project" value="Ensembl"/>
</dbReference>
<feature type="region of interest" description="Disordered" evidence="22">
    <location>
        <begin position="127"/>
        <end position="151"/>
    </location>
</feature>
<dbReference type="GO" id="GO:0000151">
    <property type="term" value="C:ubiquitin ligase complex"/>
    <property type="evidence" value="ECO:0007669"/>
    <property type="project" value="Ensembl"/>
</dbReference>
<evidence type="ECO:0000256" key="19">
    <source>
        <dbReference type="ARBA" id="ARBA00043239"/>
    </source>
</evidence>
<feature type="domain" description="CCHC NOA-type" evidence="23">
    <location>
        <begin position="555"/>
        <end position="585"/>
    </location>
</feature>
<dbReference type="EMBL" id="AGCU01133439">
    <property type="status" value="NOT_ANNOTATED_CDS"/>
    <property type="molecule type" value="Genomic_DNA"/>
</dbReference>
<dbReference type="PANTHER" id="PTHR31553:SF3">
    <property type="entry name" value="NF-KAPPA-B ESSENTIAL MODULATOR"/>
    <property type="match status" value="1"/>
</dbReference>
<dbReference type="CTD" id="8517"/>
<dbReference type="GO" id="GO:0042742">
    <property type="term" value="P:defense response to bacterium"/>
    <property type="evidence" value="ECO:0007669"/>
    <property type="project" value="Ensembl"/>
</dbReference>
<keyword evidence="9" id="KW-0862">Zinc</keyword>
<evidence type="ECO:0000256" key="5">
    <source>
        <dbReference type="ARBA" id="ARBA00022553"/>
    </source>
</evidence>
<dbReference type="GO" id="GO:1990450">
    <property type="term" value="F:linear polyubiquitin binding"/>
    <property type="evidence" value="ECO:0007669"/>
    <property type="project" value="Ensembl"/>
</dbReference>
<sequence>MNGTRQRRSCEMVQPGGCPGSDCSALGEDSSLGKVAAWQLPPELAGHEALQRFLLENQDLKEAIRQSNQMLRQRYQEFVGFQAVQREEKDFLLLRFREARDVVQKLNAERAEMKRQLEQALQEVEQLKGSQKVSGELPATSPRGSRASGLGHLLSDMQKEIPEPEEADTTTLTQELAEPTMAPGQETQQLEQHQEASQVQQQVQPSNVGLKQENGVQLERPVELETLQGSGDSRASSSREAAELLQRRLKEAEEESTGLKQKLAAVQDEVATLAARAQDAEQQVQALRKQLEQMTEDRASVKAQVTSLLGELQESQSRLEACVLEKKDLEGKAQAAAEQGRRLAGEAEALHKQHSVQVDQLRMQAQNLEAALRVERQSATEEKRKLAQLQAAYHQLFQEYDSHMKSSLDQEKRSQGMELHLEELLQQLQQAEEALVAKQELIDKLKEETEQHKTLLETIPVLKAQADIYKADFLAEREAREKLHEQREALQEQLEQLRRDYDKLKADTEGATWALMEEMRNRHWGGPPPVPQPAYNMAPGTFQPGPAAGRRRSIPEEQPDFCCPKCQYQAPDMDTLQIHVMDCIK</sequence>
<protein>
    <recommendedName>
        <fullName evidence="16">NF-kappa-B essential modulator</fullName>
    </recommendedName>
    <alternativeName>
        <fullName evidence="18">IkB kinase-associated protein 1</fullName>
    </alternativeName>
    <alternativeName>
        <fullName evidence="19">Inhibitor of nuclear factor kappa-B kinase subunit gamma</fullName>
    </alternativeName>
    <alternativeName>
        <fullName evidence="17">NF-kappa-B essential modifier</fullName>
    </alternativeName>
</protein>
<dbReference type="GO" id="GO:0043123">
    <property type="term" value="P:positive regulation of canonical NF-kappaB signal transduction"/>
    <property type="evidence" value="ECO:0007669"/>
    <property type="project" value="Ensembl"/>
</dbReference>
<dbReference type="Proteomes" id="UP000007267">
    <property type="component" value="Unassembled WGS sequence"/>
</dbReference>
<dbReference type="KEGG" id="pss:102445093"/>
<reference evidence="25" key="2">
    <citation type="journal article" date="2013" name="Nat. Genet.">
        <title>The draft genomes of soft-shell turtle and green sea turtle yield insights into the development and evolution of the turtle-specific body plan.</title>
        <authorList>
            <person name="Wang Z."/>
            <person name="Pascual-Anaya J."/>
            <person name="Zadissa A."/>
            <person name="Li W."/>
            <person name="Niimura Y."/>
            <person name="Huang Z."/>
            <person name="Li C."/>
            <person name="White S."/>
            <person name="Xiong Z."/>
            <person name="Fang D."/>
            <person name="Wang B."/>
            <person name="Ming Y."/>
            <person name="Chen Y."/>
            <person name="Zheng Y."/>
            <person name="Kuraku S."/>
            <person name="Pignatelli M."/>
            <person name="Herrero J."/>
            <person name="Beal K."/>
            <person name="Nozawa M."/>
            <person name="Li Q."/>
            <person name="Wang J."/>
            <person name="Zhang H."/>
            <person name="Yu L."/>
            <person name="Shigenobu S."/>
            <person name="Wang J."/>
            <person name="Liu J."/>
            <person name="Flicek P."/>
            <person name="Searle S."/>
            <person name="Wang J."/>
            <person name="Kuratani S."/>
            <person name="Yin Y."/>
            <person name="Aken B."/>
            <person name="Zhang G."/>
            <person name="Irie N."/>
        </authorList>
    </citation>
    <scope>NUCLEOTIDE SEQUENCE [LARGE SCALE GENOMIC DNA]</scope>
    <source>
        <strain evidence="25">Daiwa-1</strain>
    </source>
</reference>
<dbReference type="AlphaFoldDB" id="K7FYA9"/>
<dbReference type="OrthoDB" id="6343844at2759"/>
<evidence type="ECO:0000256" key="4">
    <source>
        <dbReference type="ARBA" id="ARBA00022499"/>
    </source>
</evidence>
<dbReference type="Ensembl" id="ENSPSIT00000013082.1">
    <property type="protein sequence ID" value="ENSPSIP00000013019.1"/>
    <property type="gene ID" value="ENSPSIG00000011723.1"/>
</dbReference>
<accession>K7FYA9</accession>
<dbReference type="PANTHER" id="PTHR31553">
    <property type="entry name" value="NF-KAPPA-B ESSENTIAL MODULATOR"/>
    <property type="match status" value="1"/>
</dbReference>
<dbReference type="STRING" id="13735.ENSPSIP00000013019"/>
<dbReference type="eggNOG" id="ENOG502R4ZD">
    <property type="taxonomic scope" value="Eukaryota"/>
</dbReference>
<keyword evidence="6" id="KW-0479">Metal-binding</keyword>
<dbReference type="GO" id="GO:0008270">
    <property type="term" value="F:zinc ion binding"/>
    <property type="evidence" value="ECO:0007669"/>
    <property type="project" value="UniProtKB-KW"/>
</dbReference>
<keyword evidence="14" id="KW-0804">Transcription</keyword>
<keyword evidence="12 21" id="KW-0175">Coiled coil</keyword>
<dbReference type="OMA" id="VAMRKNF"/>
<dbReference type="GO" id="GO:0006974">
    <property type="term" value="P:DNA damage response"/>
    <property type="evidence" value="ECO:0007669"/>
    <property type="project" value="UniProtKB-KW"/>
</dbReference>
<dbReference type="GO" id="GO:0019904">
    <property type="term" value="F:protein domain specific binding"/>
    <property type="evidence" value="ECO:0007669"/>
    <property type="project" value="Ensembl"/>
</dbReference>
<evidence type="ECO:0000256" key="21">
    <source>
        <dbReference type="SAM" id="Coils"/>
    </source>
</evidence>
<dbReference type="InterPro" id="IPR051301">
    <property type="entry name" value="Optineurin/NFkB_EssMod"/>
</dbReference>
<keyword evidence="13" id="KW-1015">Disulfide bond</keyword>
<dbReference type="Gene3D" id="6.10.250.3110">
    <property type="match status" value="1"/>
</dbReference>
<dbReference type="EMBL" id="AGCU01133440">
    <property type="status" value="NOT_ANNOTATED_CDS"/>
    <property type="molecule type" value="Genomic_DNA"/>
</dbReference>
<dbReference type="GO" id="GO:0000922">
    <property type="term" value="C:spindle pole"/>
    <property type="evidence" value="ECO:0007669"/>
    <property type="project" value="Ensembl"/>
</dbReference>
<dbReference type="GO" id="GO:0043124">
    <property type="term" value="P:negative regulation of canonical NF-kappaB signal transduction"/>
    <property type="evidence" value="ECO:0007669"/>
    <property type="project" value="Ensembl"/>
</dbReference>
<dbReference type="InterPro" id="IPR034735">
    <property type="entry name" value="NEMO_ZF"/>
</dbReference>
<reference evidence="24" key="4">
    <citation type="submission" date="2025-09" db="UniProtKB">
        <authorList>
            <consortium name="Ensembl"/>
        </authorList>
    </citation>
    <scope>IDENTIFICATION</scope>
</reference>
<feature type="compositionally biased region" description="Low complexity" evidence="22">
    <location>
        <begin position="188"/>
        <end position="204"/>
    </location>
</feature>
<keyword evidence="3" id="KW-0963">Cytoplasm</keyword>
<dbReference type="EMBL" id="AGCU01133438">
    <property type="status" value="NOT_ANNOTATED_CDS"/>
    <property type="molecule type" value="Genomic_DNA"/>
</dbReference>
<evidence type="ECO:0000313" key="25">
    <source>
        <dbReference type="Proteomes" id="UP000007267"/>
    </source>
</evidence>